<name>A0A7W5DT88_9PORP</name>
<keyword evidence="2" id="KW-0547">Nucleotide-binding</keyword>
<feature type="domain" description="ABC transporter" evidence="4">
    <location>
        <begin position="1"/>
        <end position="214"/>
    </location>
</feature>
<dbReference type="GO" id="GO:0022857">
    <property type="term" value="F:transmembrane transporter activity"/>
    <property type="evidence" value="ECO:0007669"/>
    <property type="project" value="TreeGrafter"/>
</dbReference>
<proteinExistence type="inferred from homology"/>
<dbReference type="PANTHER" id="PTHR24220:SF689">
    <property type="entry name" value="LIPOPROTEIN-RELEASING SYSTEM ATP-BINDING PROTEIN LOLD"/>
    <property type="match status" value="1"/>
</dbReference>
<dbReference type="Pfam" id="PF00005">
    <property type="entry name" value="ABC_tran"/>
    <property type="match status" value="1"/>
</dbReference>
<dbReference type="InterPro" id="IPR003439">
    <property type="entry name" value="ABC_transporter-like_ATP-bd"/>
</dbReference>
<evidence type="ECO:0000259" key="4">
    <source>
        <dbReference type="PROSITE" id="PS50893"/>
    </source>
</evidence>
<comment type="caution">
    <text evidence="5">The sequence shown here is derived from an EMBL/GenBank/DDBJ whole genome shotgun (WGS) entry which is preliminary data.</text>
</comment>
<dbReference type="GO" id="GO:0016887">
    <property type="term" value="F:ATP hydrolysis activity"/>
    <property type="evidence" value="ECO:0007669"/>
    <property type="project" value="InterPro"/>
</dbReference>
<evidence type="ECO:0000256" key="3">
    <source>
        <dbReference type="ARBA" id="ARBA00022840"/>
    </source>
</evidence>
<dbReference type="GO" id="GO:0005886">
    <property type="term" value="C:plasma membrane"/>
    <property type="evidence" value="ECO:0007669"/>
    <property type="project" value="TreeGrafter"/>
</dbReference>
<keyword evidence="6" id="KW-1185">Reference proteome</keyword>
<keyword evidence="5" id="KW-0449">Lipoprotein</keyword>
<dbReference type="InterPro" id="IPR015854">
    <property type="entry name" value="ABC_transpr_LolD-like"/>
</dbReference>
<dbReference type="EMBL" id="JACHYB010000002">
    <property type="protein sequence ID" value="MBB3188333.1"/>
    <property type="molecule type" value="Genomic_DNA"/>
</dbReference>
<dbReference type="GO" id="GO:0005524">
    <property type="term" value="F:ATP binding"/>
    <property type="evidence" value="ECO:0007669"/>
    <property type="project" value="UniProtKB-KW"/>
</dbReference>
<dbReference type="InterPro" id="IPR027417">
    <property type="entry name" value="P-loop_NTPase"/>
</dbReference>
<dbReference type="InterPro" id="IPR017871">
    <property type="entry name" value="ABC_transporter-like_CS"/>
</dbReference>
<dbReference type="SUPFAM" id="SSF52540">
    <property type="entry name" value="P-loop containing nucleoside triphosphate hydrolases"/>
    <property type="match status" value="1"/>
</dbReference>
<sequence length="214" mass="25011">MHTIELTQVVPEPIVDIAARDLSVWYTDRRFERGHHYLITSESGKGKSSLFDFFYGRRNDFVGTISFDGHSIKSLRTNDWVEIRQNHLSLVFQGFRLFSELTVWENLQLKNQLTHYLSSEKLNHLLEAMGIADKRNIPLRFLSYGQQQRVAIVRSLCQPFDFLLLDEPFSHLDEINQRTICRLISEEIRERGAGLLLSSLGDPYFFDFDEKLVL</sequence>
<keyword evidence="3" id="KW-0067">ATP-binding</keyword>
<dbReference type="RefSeq" id="WP_183414089.1">
    <property type="nucleotide sequence ID" value="NZ_JACHYB010000002.1"/>
</dbReference>
<reference evidence="5 6" key="1">
    <citation type="submission" date="2020-08" db="EMBL/GenBank/DDBJ databases">
        <title>Genomic Encyclopedia of Type Strains, Phase IV (KMG-IV): sequencing the most valuable type-strain genomes for metagenomic binning, comparative biology and taxonomic classification.</title>
        <authorList>
            <person name="Goeker M."/>
        </authorList>
    </citation>
    <scope>NUCLEOTIDE SEQUENCE [LARGE SCALE GENOMIC DNA]</scope>
    <source>
        <strain evidence="5 6">DSM 27471</strain>
    </source>
</reference>
<dbReference type="Gene3D" id="3.40.50.300">
    <property type="entry name" value="P-loop containing nucleotide triphosphate hydrolases"/>
    <property type="match status" value="1"/>
</dbReference>
<dbReference type="AlphaFoldDB" id="A0A7W5DT88"/>
<evidence type="ECO:0000313" key="6">
    <source>
        <dbReference type="Proteomes" id="UP000544222"/>
    </source>
</evidence>
<dbReference type="PROSITE" id="PS50893">
    <property type="entry name" value="ABC_TRANSPORTER_2"/>
    <property type="match status" value="1"/>
</dbReference>
<gene>
    <name evidence="5" type="ORF">FHX64_002531</name>
</gene>
<dbReference type="PROSITE" id="PS00211">
    <property type="entry name" value="ABC_TRANSPORTER_1"/>
    <property type="match status" value="1"/>
</dbReference>
<organism evidence="5 6">
    <name type="scientific">Microbacter margulisiae</name>
    <dbReference type="NCBI Taxonomy" id="1350067"/>
    <lineage>
        <taxon>Bacteria</taxon>
        <taxon>Pseudomonadati</taxon>
        <taxon>Bacteroidota</taxon>
        <taxon>Bacteroidia</taxon>
        <taxon>Bacteroidales</taxon>
        <taxon>Porphyromonadaceae</taxon>
        <taxon>Microbacter</taxon>
    </lineage>
</organism>
<comment type="similarity">
    <text evidence="1">Belongs to the ABC transporter superfamily.</text>
</comment>
<accession>A0A7W5DT88</accession>
<evidence type="ECO:0000256" key="1">
    <source>
        <dbReference type="ARBA" id="ARBA00005417"/>
    </source>
</evidence>
<dbReference type="Proteomes" id="UP000544222">
    <property type="component" value="Unassembled WGS sequence"/>
</dbReference>
<evidence type="ECO:0000313" key="5">
    <source>
        <dbReference type="EMBL" id="MBB3188333.1"/>
    </source>
</evidence>
<evidence type="ECO:0000256" key="2">
    <source>
        <dbReference type="ARBA" id="ARBA00022741"/>
    </source>
</evidence>
<dbReference type="PANTHER" id="PTHR24220">
    <property type="entry name" value="IMPORT ATP-BINDING PROTEIN"/>
    <property type="match status" value="1"/>
</dbReference>
<protein>
    <submittedName>
        <fullName evidence="5">ABC-type lipoprotein export system ATPase subunit</fullName>
    </submittedName>
</protein>